<proteinExistence type="predicted"/>
<gene>
    <name evidence="2" type="ORF">F0U47_04930</name>
</gene>
<dbReference type="GO" id="GO:0008757">
    <property type="term" value="F:S-adenosylmethionine-dependent methyltransferase activity"/>
    <property type="evidence" value="ECO:0007669"/>
    <property type="project" value="InterPro"/>
</dbReference>
<keyword evidence="2" id="KW-0808">Transferase</keyword>
<evidence type="ECO:0000259" key="1">
    <source>
        <dbReference type="Pfam" id="PF08241"/>
    </source>
</evidence>
<evidence type="ECO:0000313" key="3">
    <source>
        <dbReference type="Proteomes" id="UP000324351"/>
    </source>
</evidence>
<protein>
    <submittedName>
        <fullName evidence="2">Methyltransferase domain-containing protein</fullName>
    </submittedName>
</protein>
<dbReference type="SUPFAM" id="SSF53335">
    <property type="entry name" value="S-adenosyl-L-methionine-dependent methyltransferases"/>
    <property type="match status" value="1"/>
</dbReference>
<organism evidence="2 3">
    <name type="scientific">Nocardioides antri</name>
    <dbReference type="NCBI Taxonomy" id="2607659"/>
    <lineage>
        <taxon>Bacteria</taxon>
        <taxon>Bacillati</taxon>
        <taxon>Actinomycetota</taxon>
        <taxon>Actinomycetes</taxon>
        <taxon>Propionibacteriales</taxon>
        <taxon>Nocardioidaceae</taxon>
        <taxon>Nocardioides</taxon>
    </lineage>
</organism>
<dbReference type="EMBL" id="VUJW01000002">
    <property type="protein sequence ID" value="KAA1428285.1"/>
    <property type="molecule type" value="Genomic_DNA"/>
</dbReference>
<dbReference type="AlphaFoldDB" id="A0A5B1M4X1"/>
<dbReference type="PANTHER" id="PTHR43591">
    <property type="entry name" value="METHYLTRANSFERASE"/>
    <property type="match status" value="1"/>
</dbReference>
<keyword evidence="2" id="KW-0489">Methyltransferase</keyword>
<accession>A0A5B1M4X1</accession>
<dbReference type="InterPro" id="IPR013216">
    <property type="entry name" value="Methyltransf_11"/>
</dbReference>
<dbReference type="Pfam" id="PF08241">
    <property type="entry name" value="Methyltransf_11"/>
    <property type="match status" value="1"/>
</dbReference>
<dbReference type="Proteomes" id="UP000324351">
    <property type="component" value="Unassembled WGS sequence"/>
</dbReference>
<name>A0A5B1M4X1_9ACTN</name>
<dbReference type="Gene3D" id="3.40.50.150">
    <property type="entry name" value="Vaccinia Virus protein VP39"/>
    <property type="match status" value="1"/>
</dbReference>
<reference evidence="2 3" key="2">
    <citation type="submission" date="2019-09" db="EMBL/GenBank/DDBJ databases">
        <authorList>
            <person name="Jin C."/>
        </authorList>
    </citation>
    <scope>NUCLEOTIDE SEQUENCE [LARGE SCALE GENOMIC DNA]</scope>
    <source>
        <strain evidence="2 3">BN140041</strain>
    </source>
</reference>
<reference evidence="2 3" key="1">
    <citation type="submission" date="2019-09" db="EMBL/GenBank/DDBJ databases">
        <title>Nocardioides panacisoli sp. nov., isolated from the soil of a ginseng field.</title>
        <authorList>
            <person name="Cho C."/>
        </authorList>
    </citation>
    <scope>NUCLEOTIDE SEQUENCE [LARGE SCALE GENOMIC DNA]</scope>
    <source>
        <strain evidence="2 3">BN140041</strain>
    </source>
</reference>
<comment type="caution">
    <text evidence="2">The sequence shown here is derived from an EMBL/GenBank/DDBJ whole genome shotgun (WGS) entry which is preliminary data.</text>
</comment>
<feature type="domain" description="Methyltransferase type 11" evidence="1">
    <location>
        <begin position="68"/>
        <end position="164"/>
    </location>
</feature>
<dbReference type="CDD" id="cd02440">
    <property type="entry name" value="AdoMet_MTases"/>
    <property type="match status" value="1"/>
</dbReference>
<evidence type="ECO:0000313" key="2">
    <source>
        <dbReference type="EMBL" id="KAA1428285.1"/>
    </source>
</evidence>
<keyword evidence="3" id="KW-1185">Reference proteome</keyword>
<dbReference type="InterPro" id="IPR029063">
    <property type="entry name" value="SAM-dependent_MTases_sf"/>
</dbReference>
<sequence>MAVVDLRARIPGLGGWSDDPLWASVYDWTVEHRRLGGLAWRVGIQSDLQRLYDAAAEIGRQPWGARVLDIPCGGGVALRGLKPGQGVEYVAADIAQAMLDRTMRAAERRGVADQVLPRLADVGDLPFADAEFNLVVSFTGLHCFPDPARAVVEMVRVLKPGGVFTGSALLNDSGIHHEPMRRIGRIAGLLGPGCTGPQLVSWLEAQLMADVVLERSGAMAYFRGIKRG</sequence>
<dbReference type="GO" id="GO:0032259">
    <property type="term" value="P:methylation"/>
    <property type="evidence" value="ECO:0007669"/>
    <property type="project" value="UniProtKB-KW"/>
</dbReference>